<dbReference type="RefSeq" id="WP_380005924.1">
    <property type="nucleotide sequence ID" value="NZ_JBHLYR010000013.1"/>
</dbReference>
<comment type="caution">
    <text evidence="1">The sequence shown here is derived from an EMBL/GenBank/DDBJ whole genome shotgun (WGS) entry which is preliminary data.</text>
</comment>
<dbReference type="Gene3D" id="2.60.120.560">
    <property type="entry name" value="Exo-inulinase, domain 1"/>
    <property type="match status" value="1"/>
</dbReference>
<keyword evidence="2" id="KW-1185">Reference proteome</keyword>
<sequence length="1254" mass="129921">MKLLTVTGGPTWPGNMTLPALNTDVGRVTFTPVGRVVDGVGGTIGEYTAKIVVGASNTLVLQNMDGGVFKIFGGLPLGVSAGDVENVRAPRYKVREEIEVNGREIPQEFIIEPYESAANSASWAYNTLPVDVERVGGLPLSLAQAQATAAALAGLQSSVQTGLADIAQTTAGLQAAAAGAVPYANLAAFPAANLYNGKAAWATDTGFVYKSNGSTWVKTGEVATTAAVQAASTAAASALSQVALLAGDQIPAASVASIPNVVGTYRVTQGVDAGQVHQRLGNGTLVRLNGLEGVNFGTLETRAGVNVLDYRQTADGADIAPAVLRAAQKIGAGVVRLAPGQTYTWATNITLPAAVVVIATGAVINVDASNLYPRRNLILWDAAASGGVIERVSLIGGTWRGNGYIGGLARLSSSSTSTPGTVRDVRIEVEYAEGFNEPVFRVGVDGDATDNFVVEGVHYLNTTTRNCGLLNRITATGANGANTLTLTSRDQFGLAAKLGLGVGLRFLLGGGPEIYTITGFNAAGGTVTISPALSRTVTDAWVFTNEVAETSLPNATGTAGQTTVTLASADAQVLPGMRLAFVNCRGQYVVQSVAGTLVTLTTALKDTFSGQPRNGSGPTGTALYLGAETRQATVIGNVCEGMSGNFLGKQADKRSYLSTQRDGDYICIANRIGFVRMAFESAGLGGTAVVTGTVPTVTGALAGTLLTVTNNAAQPTLVSRGWTVNSLVAVAAVPGLYRIVSIDEAAGTFTVTRYDLQGNVDVAGGLLDAQPNAASLYLVRDATGKPGQALGGSRAIFMGNIVRELTRNAGGYAISWGAGEIIVANNVFSLTERSPLELFAERISGGGNTYLIRKWKAGMIAPQIALSTVNISYLCGPGGSGGLTGEQVLFDGFTSADVVQPFTFYARRTSPVESTGFTLAASKISGFTAFASYDGTSETRADNFRLKNVDFDAPLCTGQWAVTGRGWRVDGGVWKVGAGFGVFKAPTGVVSNVVGAGLDFAVKRLELQGRASAIDASLTAGVRTVNNEYLLNGVWSYDIPAGTPLLPGYLTKAAAVLGLDPKVVFVDNWRTKADSATLTAPIVGSGYAKVIGSGTGDWGIASGQATLTGSLPFIFAEPQIAGAAIARADADVSLTVSGTGEVFLRFRQSANGAEYWRFGANNFQSGATSSEYLLYKQVGGVSTKVWGSAIANDAKIGDELRVIYVGSLIKLYVNDVLRATITDTDLQANTRILFSGYNNGSRTPALKDFIVRTP</sequence>
<dbReference type="EMBL" id="JBHLYR010000013">
    <property type="protein sequence ID" value="MFB9991217.1"/>
    <property type="molecule type" value="Genomic_DNA"/>
</dbReference>
<evidence type="ECO:0000313" key="2">
    <source>
        <dbReference type="Proteomes" id="UP001589733"/>
    </source>
</evidence>
<reference evidence="1 2" key="1">
    <citation type="submission" date="2024-09" db="EMBL/GenBank/DDBJ databases">
        <authorList>
            <person name="Sun Q."/>
            <person name="Mori K."/>
        </authorList>
    </citation>
    <scope>NUCLEOTIDE SEQUENCE [LARGE SCALE GENOMIC DNA]</scope>
    <source>
        <strain evidence="1 2">JCM 13503</strain>
    </source>
</reference>
<evidence type="ECO:0000313" key="1">
    <source>
        <dbReference type="EMBL" id="MFB9991217.1"/>
    </source>
</evidence>
<proteinExistence type="predicted"/>
<name>A0ABV6AUN2_9DEIO</name>
<gene>
    <name evidence="1" type="ORF">ACFFLM_04370</name>
</gene>
<accession>A0ABV6AUN2</accession>
<dbReference type="Proteomes" id="UP001589733">
    <property type="component" value="Unassembled WGS sequence"/>
</dbReference>
<organism evidence="1 2">
    <name type="scientific">Deinococcus oregonensis</name>
    <dbReference type="NCBI Taxonomy" id="1805970"/>
    <lineage>
        <taxon>Bacteria</taxon>
        <taxon>Thermotogati</taxon>
        <taxon>Deinococcota</taxon>
        <taxon>Deinococci</taxon>
        <taxon>Deinococcales</taxon>
        <taxon>Deinococcaceae</taxon>
        <taxon>Deinococcus</taxon>
    </lineage>
</organism>
<protein>
    <submittedName>
        <fullName evidence="1">Uncharacterized protein</fullName>
    </submittedName>
</protein>